<dbReference type="Proteomes" id="UP001283361">
    <property type="component" value="Unassembled WGS sequence"/>
</dbReference>
<evidence type="ECO:0000313" key="1">
    <source>
        <dbReference type="EMBL" id="KAK3795455.1"/>
    </source>
</evidence>
<keyword evidence="2" id="KW-1185">Reference proteome</keyword>
<reference evidence="1" key="1">
    <citation type="journal article" date="2023" name="G3 (Bethesda)">
        <title>A reference genome for the long-term kleptoplast-retaining sea slug Elysia crispata morphotype clarki.</title>
        <authorList>
            <person name="Eastman K.E."/>
            <person name="Pendleton A.L."/>
            <person name="Shaikh M.A."/>
            <person name="Suttiyut T."/>
            <person name="Ogas R."/>
            <person name="Tomko P."/>
            <person name="Gavelis G."/>
            <person name="Widhalm J.R."/>
            <person name="Wisecaver J.H."/>
        </authorList>
    </citation>
    <scope>NUCLEOTIDE SEQUENCE</scope>
    <source>
        <strain evidence="1">ECLA1</strain>
    </source>
</reference>
<gene>
    <name evidence="1" type="ORF">RRG08_045445</name>
</gene>
<name>A0AAE1AWS3_9GAST</name>
<proteinExistence type="predicted"/>
<sequence length="239" mass="27493">MPTTWHQSFSHHPHFATTINIYKQAIDQEELVLCSHLSAHDSEVDQRLSNLSGWTYLELPERPHFPYLSDRLPQTDGGHKEKRLPYDLNTRLRHSCALHCTGALLTAGVPSTSNKMLFQFAQYKRPRLYMSYRRAPAHPHELYLSAPGTDVTQPWARRCSNCPRMLHQQSYQSVGFWLSAESTSLMSKLLTSLSRAIHWLMYSYNVTVTPVWLTSCFNQLLKGFLEEIHKLSCSGILFG</sequence>
<evidence type="ECO:0000313" key="2">
    <source>
        <dbReference type="Proteomes" id="UP001283361"/>
    </source>
</evidence>
<dbReference type="EMBL" id="JAWDGP010001056">
    <property type="protein sequence ID" value="KAK3795455.1"/>
    <property type="molecule type" value="Genomic_DNA"/>
</dbReference>
<accession>A0AAE1AWS3</accession>
<organism evidence="1 2">
    <name type="scientific">Elysia crispata</name>
    <name type="common">lettuce slug</name>
    <dbReference type="NCBI Taxonomy" id="231223"/>
    <lineage>
        <taxon>Eukaryota</taxon>
        <taxon>Metazoa</taxon>
        <taxon>Spiralia</taxon>
        <taxon>Lophotrochozoa</taxon>
        <taxon>Mollusca</taxon>
        <taxon>Gastropoda</taxon>
        <taxon>Heterobranchia</taxon>
        <taxon>Euthyneura</taxon>
        <taxon>Panpulmonata</taxon>
        <taxon>Sacoglossa</taxon>
        <taxon>Placobranchoidea</taxon>
        <taxon>Plakobranchidae</taxon>
        <taxon>Elysia</taxon>
    </lineage>
</organism>
<dbReference type="AlphaFoldDB" id="A0AAE1AWS3"/>
<comment type="caution">
    <text evidence="1">The sequence shown here is derived from an EMBL/GenBank/DDBJ whole genome shotgun (WGS) entry which is preliminary data.</text>
</comment>
<protein>
    <submittedName>
        <fullName evidence="1">Uncharacterized protein</fullName>
    </submittedName>
</protein>